<evidence type="ECO:0000313" key="2">
    <source>
        <dbReference type="Proteomes" id="UP000053105"/>
    </source>
</evidence>
<protein>
    <submittedName>
        <fullName evidence="1">Uncharacterized protein</fullName>
    </submittedName>
</protein>
<dbReference type="AlphaFoldDB" id="A0A0M9A586"/>
<keyword evidence="2" id="KW-1185">Reference proteome</keyword>
<sequence length="69" mass="7859">MCVDACPGGHTLQDVLNTCRYLDRGNTLIGFIFIVRLPIYLVKSSPWFPELDLLVVPTAAFQRRVHKSR</sequence>
<accession>A0A0M9A586</accession>
<dbReference type="Proteomes" id="UP000053105">
    <property type="component" value="Unassembled WGS sequence"/>
</dbReference>
<organism evidence="1 2">
    <name type="scientific">Melipona quadrifasciata</name>
    <dbReference type="NCBI Taxonomy" id="166423"/>
    <lineage>
        <taxon>Eukaryota</taxon>
        <taxon>Metazoa</taxon>
        <taxon>Ecdysozoa</taxon>
        <taxon>Arthropoda</taxon>
        <taxon>Hexapoda</taxon>
        <taxon>Insecta</taxon>
        <taxon>Pterygota</taxon>
        <taxon>Neoptera</taxon>
        <taxon>Endopterygota</taxon>
        <taxon>Hymenoptera</taxon>
        <taxon>Apocrita</taxon>
        <taxon>Aculeata</taxon>
        <taxon>Apoidea</taxon>
        <taxon>Anthophila</taxon>
        <taxon>Apidae</taxon>
        <taxon>Melipona</taxon>
    </lineage>
</organism>
<dbReference type="EMBL" id="KQ435752">
    <property type="protein sequence ID" value="KOX76203.1"/>
    <property type="molecule type" value="Genomic_DNA"/>
</dbReference>
<reference evidence="1 2" key="1">
    <citation type="submission" date="2015-07" db="EMBL/GenBank/DDBJ databases">
        <title>The genome of Melipona quadrifasciata.</title>
        <authorList>
            <person name="Pan H."/>
            <person name="Kapheim K."/>
        </authorList>
    </citation>
    <scope>NUCLEOTIDE SEQUENCE [LARGE SCALE GENOMIC DNA]</scope>
    <source>
        <strain evidence="1">0111107301</strain>
        <tissue evidence="1">Whole body</tissue>
    </source>
</reference>
<name>A0A0M9A586_9HYME</name>
<evidence type="ECO:0000313" key="1">
    <source>
        <dbReference type="EMBL" id="KOX76203.1"/>
    </source>
</evidence>
<proteinExistence type="predicted"/>
<gene>
    <name evidence="1" type="ORF">WN51_11943</name>
</gene>